<sequence length="587" mass="64444">MAPIMEGTHTVLLLYAPIRELSNISLYFAKRQALSFKYKSRSPHSERAGNDHDRGKEDLVVSEQRGQSSSSSGELLICQQATKEAVAELCWLAAEHHQLLADLLSLCRDCAIKVRMGNQDGKLQDYMECQEVHLGGQILGSSKYVSPEHKRATFKSKKLKKLGGKKLDSGEDFLHSKMKKKVPSGTSSNQFPAQKSRSISSASVMQQIPGTPASGHVPVAGSYVSAPNNPILSMEEPFQSARDGWDFMEDNRAFDPDIDFCNDFSEYDGELGYESSFCNLMEGLTRRESGSNLRPIKGSDCLGETLSENASTVKSAQQLYGEINQANTGVRLVAKVQDTEGSVQHANHTSPGPAGLHLGTSSCQQGYGEGRGPNLLGVNREKIGNKLSQGLRLPLSHTTEPYPPVKSHKKSPSSPSLAGVFNTSFPASNSLHSMSPVLSPLSAKLTSPQLNHRIVLLSDKDVDPDQDSSSNTDEPKIFTDKNGNKRSFTRLDLNLSRRPSNSKWNSPATPSGTPPATPQQQQDEIWMLDGDDPLEPLSRVQRPDHLDFLRITPPEDDILGDTPYCPKLECTVRALKQHKQLQIKMQL</sequence>
<feature type="compositionally biased region" description="Basic and acidic residues" evidence="1">
    <location>
        <begin position="43"/>
        <end position="59"/>
    </location>
</feature>
<dbReference type="AlphaFoldDB" id="A0A6J2S4Z1"/>
<dbReference type="Proteomes" id="UP000504630">
    <property type="component" value="Chromosome 22"/>
</dbReference>
<evidence type="ECO:0000313" key="2">
    <source>
        <dbReference type="Proteomes" id="UP000504630"/>
    </source>
</evidence>
<dbReference type="RefSeq" id="XP_029317054.1">
    <property type="nucleotide sequence ID" value="XM_029461194.1"/>
</dbReference>
<accession>A0A6J2S4Z1</accession>
<dbReference type="OrthoDB" id="427644at2759"/>
<protein>
    <submittedName>
        <fullName evidence="3">Uncharacterized protein LOC115027718</fullName>
    </submittedName>
</protein>
<evidence type="ECO:0000256" key="1">
    <source>
        <dbReference type="SAM" id="MobiDB-lite"/>
    </source>
</evidence>
<name>A0A6J2S4Z1_COTGO</name>
<feature type="region of interest" description="Disordered" evidence="1">
    <location>
        <begin position="458"/>
        <end position="520"/>
    </location>
</feature>
<feature type="region of interest" description="Disordered" evidence="1">
    <location>
        <begin position="391"/>
        <end position="417"/>
    </location>
</feature>
<reference evidence="3" key="1">
    <citation type="submission" date="2025-08" db="UniProtKB">
        <authorList>
            <consortium name="RefSeq"/>
        </authorList>
    </citation>
    <scope>IDENTIFICATION</scope>
</reference>
<proteinExistence type="predicted"/>
<feature type="compositionally biased region" description="Polar residues" evidence="1">
    <location>
        <begin position="184"/>
        <end position="209"/>
    </location>
</feature>
<dbReference type="InParanoid" id="A0A6J2S4Z1"/>
<dbReference type="GeneID" id="115027718"/>
<feature type="region of interest" description="Disordered" evidence="1">
    <location>
        <begin position="40"/>
        <end position="67"/>
    </location>
</feature>
<feature type="compositionally biased region" description="Basic and acidic residues" evidence="1">
    <location>
        <begin position="473"/>
        <end position="483"/>
    </location>
</feature>
<organism evidence="2 3">
    <name type="scientific">Cottoperca gobio</name>
    <name type="common">Frogmouth</name>
    <name type="synonym">Aphritis gobio</name>
    <dbReference type="NCBI Taxonomy" id="56716"/>
    <lineage>
        <taxon>Eukaryota</taxon>
        <taxon>Metazoa</taxon>
        <taxon>Chordata</taxon>
        <taxon>Craniata</taxon>
        <taxon>Vertebrata</taxon>
        <taxon>Euteleostomi</taxon>
        <taxon>Actinopterygii</taxon>
        <taxon>Neopterygii</taxon>
        <taxon>Teleostei</taxon>
        <taxon>Neoteleostei</taxon>
        <taxon>Acanthomorphata</taxon>
        <taxon>Eupercaria</taxon>
        <taxon>Perciformes</taxon>
        <taxon>Notothenioidei</taxon>
        <taxon>Bovichtidae</taxon>
        <taxon>Cottoperca</taxon>
    </lineage>
</organism>
<evidence type="ECO:0000313" key="3">
    <source>
        <dbReference type="RefSeq" id="XP_029317054.1"/>
    </source>
</evidence>
<gene>
    <name evidence="3" type="primary">LOC115027718</name>
</gene>
<feature type="region of interest" description="Disordered" evidence="1">
    <location>
        <begin position="173"/>
        <end position="221"/>
    </location>
</feature>
<keyword evidence="2" id="KW-1185">Reference proteome</keyword>
<dbReference type="KEGG" id="cgob:115027718"/>